<keyword evidence="1 2" id="KW-0238">DNA-binding</keyword>
<dbReference type="EMBL" id="LNVX01000627">
    <property type="protein sequence ID" value="OEG69620.1"/>
    <property type="molecule type" value="Genomic_DNA"/>
</dbReference>
<dbReference type="CDD" id="cd04496">
    <property type="entry name" value="SSB_OBF"/>
    <property type="match status" value="1"/>
</dbReference>
<evidence type="ECO:0000256" key="4">
    <source>
        <dbReference type="SAM" id="MobiDB-lite"/>
    </source>
</evidence>
<feature type="region of interest" description="Disordered" evidence="4">
    <location>
        <begin position="125"/>
        <end position="151"/>
    </location>
</feature>
<comment type="subunit">
    <text evidence="2">Homotetramer.</text>
</comment>
<gene>
    <name evidence="5" type="ORF">ATZ36_08430</name>
</gene>
<dbReference type="Pfam" id="PF00436">
    <property type="entry name" value="SSB"/>
    <property type="match status" value="1"/>
</dbReference>
<dbReference type="InterPro" id="IPR011344">
    <property type="entry name" value="ssDNA-bd"/>
</dbReference>
<reference evidence="5 6" key="1">
    <citation type="submission" date="2015-11" db="EMBL/GenBank/DDBJ databases">
        <title>Evidence for parallel genomic evolution in an endosymbiosis of termite gut flagellates.</title>
        <authorList>
            <person name="Zheng H."/>
        </authorList>
    </citation>
    <scope>NUCLEOTIDE SEQUENCE [LARGE SCALE GENOMIC DNA]</scope>
    <source>
        <strain evidence="5 6">CET450</strain>
    </source>
</reference>
<dbReference type="Proteomes" id="UP000095237">
    <property type="component" value="Unassembled WGS sequence"/>
</dbReference>
<dbReference type="InterPro" id="IPR000424">
    <property type="entry name" value="Primosome_PriB/ssb"/>
</dbReference>
<feature type="compositionally biased region" description="Acidic residues" evidence="4">
    <location>
        <begin position="142"/>
        <end position="151"/>
    </location>
</feature>
<evidence type="ECO:0000313" key="6">
    <source>
        <dbReference type="Proteomes" id="UP000095237"/>
    </source>
</evidence>
<evidence type="ECO:0000256" key="3">
    <source>
        <dbReference type="PIRNR" id="PIRNR002070"/>
    </source>
</evidence>
<proteinExistence type="inferred from homology"/>
<sequence length="151" mass="17056">MSLQQNSFRLPEQNSVIMVGRLTRDPELRRTDTGKAVCSFDIAISRRMKDPVTGEWKDADPTFVPIIVWDNLAERCGERLKKGLPVHVEGRLRTNKWEGNDGIKRSRLEVVASRVQFLFTAKQESSAIGAKPIDTQEQSDNAGDDDENIPF</sequence>
<keyword evidence="6" id="KW-1185">Reference proteome</keyword>
<dbReference type="GO" id="GO:0006260">
    <property type="term" value="P:DNA replication"/>
    <property type="evidence" value="ECO:0007669"/>
    <property type="project" value="InterPro"/>
</dbReference>
<evidence type="ECO:0000313" key="5">
    <source>
        <dbReference type="EMBL" id="OEG69620.1"/>
    </source>
</evidence>
<dbReference type="HAMAP" id="MF_00984">
    <property type="entry name" value="SSB"/>
    <property type="match status" value="1"/>
</dbReference>
<comment type="caution">
    <text evidence="5">The sequence shown here is derived from an EMBL/GenBank/DDBJ whole genome shotgun (WGS) entry which is preliminary data.</text>
</comment>
<evidence type="ECO:0000256" key="2">
    <source>
        <dbReference type="HAMAP-Rule" id="MF_00984"/>
    </source>
</evidence>
<dbReference type="InterPro" id="IPR012340">
    <property type="entry name" value="NA-bd_OB-fold"/>
</dbReference>
<dbReference type="NCBIfam" id="TIGR00621">
    <property type="entry name" value="ssb"/>
    <property type="match status" value="1"/>
</dbReference>
<comment type="caution">
    <text evidence="2">Lacks conserved residue(s) required for the propagation of feature annotation.</text>
</comment>
<dbReference type="Gene3D" id="2.40.50.140">
    <property type="entry name" value="Nucleic acid-binding proteins"/>
    <property type="match status" value="1"/>
</dbReference>
<organism evidence="5 6">
    <name type="scientific">Endomicrobium trichonymphae</name>
    <dbReference type="NCBI Taxonomy" id="1408204"/>
    <lineage>
        <taxon>Bacteria</taxon>
        <taxon>Pseudomonadati</taxon>
        <taxon>Elusimicrobiota</taxon>
        <taxon>Endomicrobiia</taxon>
        <taxon>Endomicrobiales</taxon>
        <taxon>Endomicrobiaceae</taxon>
        <taxon>Candidatus Endomicrobiellum</taxon>
    </lineage>
</organism>
<protein>
    <recommendedName>
        <fullName evidence="2 3">Single-stranded DNA-binding protein</fullName>
        <shortName evidence="2">SSB</shortName>
    </recommendedName>
</protein>
<dbReference type="PROSITE" id="PS50935">
    <property type="entry name" value="SSB"/>
    <property type="match status" value="1"/>
</dbReference>
<accession>A0A1E5IGN1</accession>
<name>A0A1E5IGN1_ENDTX</name>
<evidence type="ECO:0000256" key="1">
    <source>
        <dbReference type="ARBA" id="ARBA00023125"/>
    </source>
</evidence>
<dbReference type="PANTHER" id="PTHR10302:SF27">
    <property type="entry name" value="SINGLE-STRANDED DNA-BINDING PROTEIN"/>
    <property type="match status" value="1"/>
</dbReference>
<dbReference type="PIRSF" id="PIRSF002070">
    <property type="entry name" value="SSB"/>
    <property type="match status" value="1"/>
</dbReference>
<dbReference type="GO" id="GO:0009295">
    <property type="term" value="C:nucleoid"/>
    <property type="evidence" value="ECO:0007669"/>
    <property type="project" value="TreeGrafter"/>
</dbReference>
<dbReference type="GO" id="GO:0003697">
    <property type="term" value="F:single-stranded DNA binding"/>
    <property type="evidence" value="ECO:0007669"/>
    <property type="project" value="UniProtKB-UniRule"/>
</dbReference>
<dbReference type="PANTHER" id="PTHR10302">
    <property type="entry name" value="SINGLE-STRANDED DNA-BINDING PROTEIN"/>
    <property type="match status" value="1"/>
</dbReference>
<dbReference type="SUPFAM" id="SSF50249">
    <property type="entry name" value="Nucleic acid-binding proteins"/>
    <property type="match status" value="1"/>
</dbReference>
<dbReference type="AlphaFoldDB" id="A0A1E5IGN1"/>